<dbReference type="SUPFAM" id="SSF53850">
    <property type="entry name" value="Periplasmic binding protein-like II"/>
    <property type="match status" value="1"/>
</dbReference>
<organism evidence="7 8">
    <name type="scientific">Kutzneria chonburiensis</name>
    <dbReference type="NCBI Taxonomy" id="1483604"/>
    <lineage>
        <taxon>Bacteria</taxon>
        <taxon>Bacillati</taxon>
        <taxon>Actinomycetota</taxon>
        <taxon>Actinomycetes</taxon>
        <taxon>Pseudonocardiales</taxon>
        <taxon>Pseudonocardiaceae</taxon>
        <taxon>Kutzneria</taxon>
    </lineage>
</organism>
<accession>A0ABV6MJ35</accession>
<evidence type="ECO:0000256" key="3">
    <source>
        <dbReference type="ARBA" id="ARBA00022729"/>
    </source>
</evidence>
<comment type="caution">
    <text evidence="7">The sequence shown here is derived from an EMBL/GenBank/DDBJ whole genome shotgun (WGS) entry which is preliminary data.</text>
</comment>
<protein>
    <submittedName>
        <fullName evidence="7">Glutamate ABC transporter substrate-binding protein</fullName>
    </submittedName>
</protein>
<feature type="domain" description="Solute-binding protein family 3/N-terminal" evidence="6">
    <location>
        <begin position="50"/>
        <end position="275"/>
    </location>
</feature>
<feature type="chain" id="PRO_5045179762" evidence="5">
    <location>
        <begin position="32"/>
        <end position="288"/>
    </location>
</feature>
<reference evidence="7 8" key="1">
    <citation type="submission" date="2024-09" db="EMBL/GenBank/DDBJ databases">
        <authorList>
            <person name="Sun Q."/>
            <person name="Mori K."/>
        </authorList>
    </citation>
    <scope>NUCLEOTIDE SEQUENCE [LARGE SCALE GENOMIC DNA]</scope>
    <source>
        <strain evidence="7 8">TBRC 1432</strain>
    </source>
</reference>
<evidence type="ECO:0000256" key="5">
    <source>
        <dbReference type="SAM" id="SignalP"/>
    </source>
</evidence>
<dbReference type="InterPro" id="IPR051455">
    <property type="entry name" value="Bact_solute-bind_prot3"/>
</dbReference>
<dbReference type="Pfam" id="PF00497">
    <property type="entry name" value="SBP_bac_3"/>
    <property type="match status" value="1"/>
</dbReference>
<dbReference type="SMART" id="SM00062">
    <property type="entry name" value="PBPb"/>
    <property type="match status" value="1"/>
</dbReference>
<evidence type="ECO:0000313" key="7">
    <source>
        <dbReference type="EMBL" id="MFC0540303.1"/>
    </source>
</evidence>
<keyword evidence="3 5" id="KW-0732">Signal</keyword>
<gene>
    <name evidence="7" type="ORF">ACFFH7_02370</name>
</gene>
<dbReference type="InterPro" id="IPR001638">
    <property type="entry name" value="Solute-binding_3/MltF_N"/>
</dbReference>
<dbReference type="CDD" id="cd13690">
    <property type="entry name" value="PBP2_GluB"/>
    <property type="match status" value="1"/>
</dbReference>
<dbReference type="PANTHER" id="PTHR30085:SF6">
    <property type="entry name" value="ABC TRANSPORTER GLUTAMINE-BINDING PROTEIN GLNH"/>
    <property type="match status" value="1"/>
</dbReference>
<proteinExistence type="inferred from homology"/>
<keyword evidence="2" id="KW-0813">Transport</keyword>
<dbReference type="PROSITE" id="PS01039">
    <property type="entry name" value="SBP_BACTERIAL_3"/>
    <property type="match status" value="1"/>
</dbReference>
<evidence type="ECO:0000256" key="2">
    <source>
        <dbReference type="ARBA" id="ARBA00022448"/>
    </source>
</evidence>
<feature type="signal peptide" evidence="5">
    <location>
        <begin position="1"/>
        <end position="31"/>
    </location>
</feature>
<comment type="similarity">
    <text evidence="1 4">Belongs to the bacterial solute-binding protein 3 family.</text>
</comment>
<dbReference type="EMBL" id="JBHLUD010000001">
    <property type="protein sequence ID" value="MFC0540303.1"/>
    <property type="molecule type" value="Genomic_DNA"/>
</dbReference>
<dbReference type="InterPro" id="IPR018313">
    <property type="entry name" value="SBP_3_CS"/>
</dbReference>
<dbReference type="Proteomes" id="UP001589810">
    <property type="component" value="Unassembled WGS sequence"/>
</dbReference>
<evidence type="ECO:0000256" key="1">
    <source>
        <dbReference type="ARBA" id="ARBA00010333"/>
    </source>
</evidence>
<sequence>MTTVWWTIVTKAWTATRRVSVLLAAALVATACGSGGGSSDTVIGKASTGHLTIAIAEDQPGSSLKGLNGDYTGFDIDVAQFVAKELGVDPSGITWRSTVSADRETVLENGSADMVVETYSITDKRKKVISFAGPYFVAGQDLLVRLNDGDSITGPESLNGKRLCSVAGTTSAQEVKDKFAQQTKLVEYAHFSECITALLARIVDAVTTDDLILAGYASQNPELLRVVGKTFTQERYGVGVRKGDTASVSKIDDAITKMISTGAWNSSLQHNFGGTGYKIPSPPEITER</sequence>
<dbReference type="RefSeq" id="WP_379793743.1">
    <property type="nucleotide sequence ID" value="NZ_CP097263.1"/>
</dbReference>
<evidence type="ECO:0000256" key="4">
    <source>
        <dbReference type="RuleBase" id="RU003744"/>
    </source>
</evidence>
<evidence type="ECO:0000313" key="8">
    <source>
        <dbReference type="Proteomes" id="UP001589810"/>
    </source>
</evidence>
<keyword evidence="8" id="KW-1185">Reference proteome</keyword>
<evidence type="ECO:0000259" key="6">
    <source>
        <dbReference type="SMART" id="SM00062"/>
    </source>
</evidence>
<name>A0ABV6MJ35_9PSEU</name>
<dbReference type="Gene3D" id="3.40.190.10">
    <property type="entry name" value="Periplasmic binding protein-like II"/>
    <property type="match status" value="2"/>
</dbReference>
<dbReference type="PANTHER" id="PTHR30085">
    <property type="entry name" value="AMINO ACID ABC TRANSPORTER PERMEASE"/>
    <property type="match status" value="1"/>
</dbReference>